<reference evidence="2 3" key="1">
    <citation type="journal article" date="2008" name="Nature">
        <title>The genome of Laccaria bicolor provides insights into mycorrhizal symbiosis.</title>
        <authorList>
            <person name="Martin F."/>
            <person name="Aerts A."/>
            <person name="Ahren D."/>
            <person name="Brun A."/>
            <person name="Danchin E.G.J."/>
            <person name="Duchaussoy F."/>
            <person name="Gibon J."/>
            <person name="Kohler A."/>
            <person name="Lindquist E."/>
            <person name="Pereda V."/>
            <person name="Salamov A."/>
            <person name="Shapiro H.J."/>
            <person name="Wuyts J."/>
            <person name="Blaudez D."/>
            <person name="Buee M."/>
            <person name="Brokstein P."/>
            <person name="Canbaeck B."/>
            <person name="Cohen D."/>
            <person name="Courty P.E."/>
            <person name="Coutinho P.M."/>
            <person name="Delaruelle C."/>
            <person name="Detter J.C."/>
            <person name="Deveau A."/>
            <person name="DiFazio S."/>
            <person name="Duplessis S."/>
            <person name="Fraissinet-Tachet L."/>
            <person name="Lucic E."/>
            <person name="Frey-Klett P."/>
            <person name="Fourrey C."/>
            <person name="Feussner I."/>
            <person name="Gay G."/>
            <person name="Grimwood J."/>
            <person name="Hoegger P.J."/>
            <person name="Jain P."/>
            <person name="Kilaru S."/>
            <person name="Labbe J."/>
            <person name="Lin Y.C."/>
            <person name="Legue V."/>
            <person name="Le Tacon F."/>
            <person name="Marmeisse R."/>
            <person name="Melayah D."/>
            <person name="Montanini B."/>
            <person name="Muratet M."/>
            <person name="Nehls U."/>
            <person name="Niculita-Hirzel H."/>
            <person name="Oudot-Le Secq M.P."/>
            <person name="Peter M."/>
            <person name="Quesneville H."/>
            <person name="Rajashekar B."/>
            <person name="Reich M."/>
            <person name="Rouhier N."/>
            <person name="Schmutz J."/>
            <person name="Yin T."/>
            <person name="Chalot M."/>
            <person name="Henrissat B."/>
            <person name="Kuees U."/>
            <person name="Lucas S."/>
            <person name="Van de Peer Y."/>
            <person name="Podila G.K."/>
            <person name="Polle A."/>
            <person name="Pukkila P.J."/>
            <person name="Richardson P.M."/>
            <person name="Rouze P."/>
            <person name="Sanders I.R."/>
            <person name="Stajich J.E."/>
            <person name="Tunlid A."/>
            <person name="Tuskan G."/>
            <person name="Grigoriev I.V."/>
        </authorList>
    </citation>
    <scope>NUCLEOTIDE SEQUENCE [LARGE SCALE GENOMIC DNA]</scope>
    <source>
        <strain evidence="3">S238N-H82 / ATCC MYA-4686</strain>
    </source>
</reference>
<evidence type="ECO:0000313" key="3">
    <source>
        <dbReference type="Proteomes" id="UP000001194"/>
    </source>
</evidence>
<evidence type="ECO:0000256" key="1">
    <source>
        <dbReference type="SAM" id="MobiDB-lite"/>
    </source>
</evidence>
<feature type="region of interest" description="Disordered" evidence="1">
    <location>
        <begin position="302"/>
        <end position="344"/>
    </location>
</feature>
<feature type="compositionally biased region" description="Basic and acidic residues" evidence="1">
    <location>
        <begin position="314"/>
        <end position="344"/>
    </location>
</feature>
<dbReference type="InParanoid" id="B0DMW3"/>
<keyword evidence="3" id="KW-1185">Reference proteome</keyword>
<dbReference type="OrthoDB" id="3235609at2759"/>
<organism evidence="3">
    <name type="scientific">Laccaria bicolor (strain S238N-H82 / ATCC MYA-4686)</name>
    <name type="common">Bicoloured deceiver</name>
    <name type="synonym">Laccaria laccata var. bicolor</name>
    <dbReference type="NCBI Taxonomy" id="486041"/>
    <lineage>
        <taxon>Eukaryota</taxon>
        <taxon>Fungi</taxon>
        <taxon>Dikarya</taxon>
        <taxon>Basidiomycota</taxon>
        <taxon>Agaricomycotina</taxon>
        <taxon>Agaricomycetes</taxon>
        <taxon>Agaricomycetidae</taxon>
        <taxon>Agaricales</taxon>
        <taxon>Agaricineae</taxon>
        <taxon>Hydnangiaceae</taxon>
        <taxon>Laccaria</taxon>
    </lineage>
</organism>
<feature type="non-terminal residue" evidence="2">
    <location>
        <position position="344"/>
    </location>
</feature>
<evidence type="ECO:0000313" key="2">
    <source>
        <dbReference type="EMBL" id="EDR04042.1"/>
    </source>
</evidence>
<dbReference type="GeneID" id="6080855"/>
<protein>
    <submittedName>
        <fullName evidence="2">Predicted protein</fullName>
    </submittedName>
</protein>
<proteinExistence type="predicted"/>
<dbReference type="RefSeq" id="XP_001885297.1">
    <property type="nucleotide sequence ID" value="XM_001885262.1"/>
</dbReference>
<gene>
    <name evidence="2" type="ORF">LACBIDRAFT_295134</name>
</gene>
<dbReference type="Proteomes" id="UP000001194">
    <property type="component" value="Unassembled WGS sequence"/>
</dbReference>
<name>B0DMW3_LACBS</name>
<dbReference type="HOGENOM" id="CLU_807884_0_0_1"/>
<accession>B0DMW3</accession>
<dbReference type="EMBL" id="DS547120">
    <property type="protein sequence ID" value="EDR04042.1"/>
    <property type="molecule type" value="Genomic_DNA"/>
</dbReference>
<sequence>MLYQLGGYRPQLQWHQHTYDNRILAEEIAGPGSPLHNRHNAPIELILGIRISGTTHLLLTHDEVSGLCRRNRNLPWPRGRPFLSSDFESLSPIYFNTVEELTNLLDKLKPKKTKQDFDTSTLNKGFRDGNAGLLRGAFEHGRIFYKVLHQSIDLQKYGMRDSSWTRSIRVCSFVFNTQHILFDGRSTQDRLRYPRVLDIAFAEAKIPSLELDPSTATYIIKAENRTLNKSKGFFRLPFAHGTTDTLPEHEISNRFQDIFQSYQDRPMVLLVYEEELTKNALKNLGVPTEAFTADLKHLLEKMEEDQKPPISSSRDPRNYNIKKEEDHKPLISPSRDPRKYTIKK</sequence>
<dbReference type="KEGG" id="lbc:LACBIDRAFT_295134"/>
<dbReference type="AlphaFoldDB" id="B0DMW3"/>